<sequence>MNTFGIIVSYLRKGRLFSVSPNTVLLPNDILLLSIKSNIQHLYFQEWLKDEKLVINIISPIGTIVDSLDVDLKYTGLEEFYSFEVSENLYSGVYILSIQGKNTKIKKKITIKTKRKLINHYILTYGTEICNTSEDNITELIVDVVIPPSIAQFQEVQGIKFSFKPIEKKCDKDGNCWARFYFPIVYPNEKINLEYKALVTTRIIGYDVTRIKTIRELDEISYEFFERYTRDEPFIESDDILIKRVTHSLKSENPIDKAINILSYVQNNINYKQELGDFGAKYAIRAKRGDCTEFASLFVGMCRAAKIPARLATSLIKEEGIKWEKHSYAEFFAKGIWWQIDPTLNTDKQYLIRNPENIVLLRGNSLAKTHIKEIRYSHSDLKKRKVSFKIHWKVDEVKNFTQNKEKNSHIWTKQSNILHVEQKEERRDSISENKESFISINVPTLPEVSTGSIYKVPVRLINNSSLEISGTLVVSINRGGIFISQLYQRTIKAKSNIGIVVDIPAQSYFGPAKIEFVFQDNTGFIFCKSEKKIQFQ</sequence>
<dbReference type="SUPFAM" id="SSF54001">
    <property type="entry name" value="Cysteine proteinases"/>
    <property type="match status" value="1"/>
</dbReference>
<evidence type="ECO:0000259" key="1">
    <source>
        <dbReference type="SMART" id="SM00460"/>
    </source>
</evidence>
<dbReference type="Gene3D" id="3.10.620.30">
    <property type="match status" value="1"/>
</dbReference>
<gene>
    <name evidence="2" type="ORF">K9W46_06180</name>
</gene>
<dbReference type="Proteomes" id="UP001200513">
    <property type="component" value="Chromosome"/>
</dbReference>
<dbReference type="AlphaFoldDB" id="A0A9Y1BTQ5"/>
<dbReference type="PANTHER" id="PTHR33490">
    <property type="entry name" value="BLR5614 PROTEIN-RELATED"/>
    <property type="match status" value="1"/>
</dbReference>
<dbReference type="InterPro" id="IPR002931">
    <property type="entry name" value="Transglutaminase-like"/>
</dbReference>
<organism evidence="2">
    <name type="scientific">Candidatus Heimdallarchaeum endolithica</name>
    <dbReference type="NCBI Taxonomy" id="2876572"/>
    <lineage>
        <taxon>Archaea</taxon>
        <taxon>Promethearchaeati</taxon>
        <taxon>Candidatus Heimdallarchaeota</taxon>
        <taxon>Candidatus Heimdallarchaeia (ex Rinke et al. 2021) (nom. nud.)</taxon>
        <taxon>Candidatus Heimdallarchaeales</taxon>
        <taxon>Candidatus Heimdallarchaeaceae</taxon>
        <taxon>Candidatus Heimdallarchaeum</taxon>
    </lineage>
</organism>
<dbReference type="EMBL" id="CP084167">
    <property type="protein sequence ID" value="UJG44766.1"/>
    <property type="molecule type" value="Genomic_DNA"/>
</dbReference>
<evidence type="ECO:0000313" key="2">
    <source>
        <dbReference type="EMBL" id="UJG44766.1"/>
    </source>
</evidence>
<feature type="domain" description="Transglutaminase-like" evidence="1">
    <location>
        <begin position="283"/>
        <end position="344"/>
    </location>
</feature>
<proteinExistence type="predicted"/>
<dbReference type="PANTHER" id="PTHR33490:SF3">
    <property type="entry name" value="CONSERVED INTEGRAL MEMBRANE PROTEIN"/>
    <property type="match status" value="1"/>
</dbReference>
<protein>
    <recommendedName>
        <fullName evidence="1">Transglutaminase-like domain-containing protein</fullName>
    </recommendedName>
</protein>
<name>A0A9Y1BTQ5_9ARCH</name>
<dbReference type="SMART" id="SM00460">
    <property type="entry name" value="TGc"/>
    <property type="match status" value="1"/>
</dbReference>
<accession>A0A9Y1BTQ5</accession>
<reference evidence="2" key="1">
    <citation type="journal article" date="2022" name="Nat. Microbiol.">
        <title>Unique mobile elements and scalable gene flow at the prokaryote-eukaryote boundary revealed by circularized Asgard archaea genomes.</title>
        <authorList>
            <person name="Wu F."/>
            <person name="Speth D.R."/>
            <person name="Philosof A."/>
            <person name="Cremiere A."/>
            <person name="Narayanan A."/>
            <person name="Barco R.A."/>
            <person name="Connon S.A."/>
            <person name="Amend J.P."/>
            <person name="Antoshechkin I.A."/>
            <person name="Orphan V.J."/>
        </authorList>
    </citation>
    <scope>NUCLEOTIDE SEQUENCE</scope>
    <source>
        <strain evidence="2">PR6</strain>
    </source>
</reference>
<dbReference type="InterPro" id="IPR038765">
    <property type="entry name" value="Papain-like_cys_pep_sf"/>
</dbReference>
<dbReference type="Pfam" id="PF01841">
    <property type="entry name" value="Transglut_core"/>
    <property type="match status" value="1"/>
</dbReference>